<dbReference type="EMBL" id="JAPMOU010000011">
    <property type="protein sequence ID" value="MDE1462546.1"/>
    <property type="molecule type" value="Genomic_DNA"/>
</dbReference>
<dbReference type="PANTHER" id="PTHR11228">
    <property type="entry name" value="RADICAL SAM DOMAIN PROTEIN"/>
    <property type="match status" value="1"/>
</dbReference>
<keyword evidence="3" id="KW-0479">Metal-binding</keyword>
<evidence type="ECO:0000256" key="2">
    <source>
        <dbReference type="ARBA" id="ARBA00022691"/>
    </source>
</evidence>
<keyword evidence="8" id="KW-1185">Reference proteome</keyword>
<dbReference type="Pfam" id="PF04055">
    <property type="entry name" value="Radical_SAM"/>
    <property type="match status" value="1"/>
</dbReference>
<keyword evidence="2" id="KW-0949">S-adenosyl-L-methionine</keyword>
<comment type="cofactor">
    <cofactor evidence="1">
        <name>[4Fe-4S] cluster</name>
        <dbReference type="ChEBI" id="CHEBI:49883"/>
    </cofactor>
</comment>
<dbReference type="SUPFAM" id="SSF102114">
    <property type="entry name" value="Radical SAM enzymes"/>
    <property type="match status" value="1"/>
</dbReference>
<dbReference type="InterPro" id="IPR050377">
    <property type="entry name" value="Radical_SAM_PqqE_MftC-like"/>
</dbReference>
<dbReference type="PANTHER" id="PTHR11228:SF22">
    <property type="entry name" value="PEPTIDE BIOSYNTHESIS PROTEIN YYDG-RELATED"/>
    <property type="match status" value="1"/>
</dbReference>
<evidence type="ECO:0000313" key="8">
    <source>
        <dbReference type="Proteomes" id="UP001528823"/>
    </source>
</evidence>
<dbReference type="InterPro" id="IPR058240">
    <property type="entry name" value="rSAM_sf"/>
</dbReference>
<accession>A0ABT5U843</accession>
<name>A0ABT5U843_9GAMM</name>
<organism evidence="7 8">
    <name type="scientific">Spartinivicinus poritis</name>
    <dbReference type="NCBI Taxonomy" id="2994640"/>
    <lineage>
        <taxon>Bacteria</taxon>
        <taxon>Pseudomonadati</taxon>
        <taxon>Pseudomonadota</taxon>
        <taxon>Gammaproteobacteria</taxon>
        <taxon>Oceanospirillales</taxon>
        <taxon>Zooshikellaceae</taxon>
        <taxon>Spartinivicinus</taxon>
    </lineage>
</organism>
<proteinExistence type="predicted"/>
<evidence type="ECO:0000256" key="1">
    <source>
        <dbReference type="ARBA" id="ARBA00001966"/>
    </source>
</evidence>
<feature type="domain" description="Radical SAM core" evidence="6">
    <location>
        <begin position="27"/>
        <end position="250"/>
    </location>
</feature>
<keyword evidence="4" id="KW-0408">Iron</keyword>
<dbReference type="RefSeq" id="WP_274688901.1">
    <property type="nucleotide sequence ID" value="NZ_JAPMOU010000011.1"/>
</dbReference>
<evidence type="ECO:0000313" key="7">
    <source>
        <dbReference type="EMBL" id="MDE1462546.1"/>
    </source>
</evidence>
<comment type="caution">
    <text evidence="7">The sequence shown here is derived from an EMBL/GenBank/DDBJ whole genome shotgun (WGS) entry which is preliminary data.</text>
</comment>
<dbReference type="SFLD" id="SFLDG01067">
    <property type="entry name" value="SPASM/twitch_domain_containing"/>
    <property type="match status" value="1"/>
</dbReference>
<sequence>MGDIITSSEARSTEWNYTSKGEKRGYIQPRGLDELWFHIGTACNLSCSFCLEGSKPGDNRLQLMRLTDVKPFIHEALTLGVQQFSFTGGEPFVAKDMVKILNYAAQYKPCLVLTNGTDPVLKRMNSILSLKDTKYPIAFRISLDDISPQLHDQERGEGSFEKSLQSLQLLHHNGFKVSIARQMVNPNEDKVKQDQVFYQLLSQYGLPDSINIIAFPNFFQPGSTVEVPEISETCMTTYHTEESRQQFMCAYSKMLVKINGKIKVYACTLVDDDKDYEIADTLTEAMTARISLKHHRCFSCFAHGASCSE</sequence>
<evidence type="ECO:0000256" key="4">
    <source>
        <dbReference type="ARBA" id="ARBA00023004"/>
    </source>
</evidence>
<gene>
    <name evidence="7" type="ORF">ORQ98_11245</name>
</gene>
<dbReference type="PROSITE" id="PS51918">
    <property type="entry name" value="RADICAL_SAM"/>
    <property type="match status" value="1"/>
</dbReference>
<dbReference type="InterPro" id="IPR013785">
    <property type="entry name" value="Aldolase_TIM"/>
</dbReference>
<dbReference type="Proteomes" id="UP001528823">
    <property type="component" value="Unassembled WGS sequence"/>
</dbReference>
<dbReference type="Gene3D" id="3.20.20.70">
    <property type="entry name" value="Aldolase class I"/>
    <property type="match status" value="1"/>
</dbReference>
<evidence type="ECO:0000259" key="6">
    <source>
        <dbReference type="PROSITE" id="PS51918"/>
    </source>
</evidence>
<evidence type="ECO:0000256" key="5">
    <source>
        <dbReference type="ARBA" id="ARBA00023014"/>
    </source>
</evidence>
<evidence type="ECO:0000256" key="3">
    <source>
        <dbReference type="ARBA" id="ARBA00022723"/>
    </source>
</evidence>
<dbReference type="CDD" id="cd01335">
    <property type="entry name" value="Radical_SAM"/>
    <property type="match status" value="1"/>
</dbReference>
<protein>
    <submittedName>
        <fullName evidence="7">Radical SAM protein</fullName>
    </submittedName>
</protein>
<keyword evidence="5" id="KW-0411">Iron-sulfur</keyword>
<reference evidence="7 8" key="1">
    <citation type="submission" date="2022-11" db="EMBL/GenBank/DDBJ databases">
        <title>Spartinivicinus poritis sp. nov., isolated from scleractinian coral Porites lutea.</title>
        <authorList>
            <person name="Zhang G."/>
            <person name="Cai L."/>
            <person name="Wei Q."/>
        </authorList>
    </citation>
    <scope>NUCLEOTIDE SEQUENCE [LARGE SCALE GENOMIC DNA]</scope>
    <source>
        <strain evidence="7 8">A2-2</strain>
    </source>
</reference>
<dbReference type="SFLD" id="SFLDS00029">
    <property type="entry name" value="Radical_SAM"/>
    <property type="match status" value="1"/>
</dbReference>
<dbReference type="InterPro" id="IPR007197">
    <property type="entry name" value="rSAM"/>
</dbReference>